<organism evidence="1">
    <name type="scientific">marine sediment metagenome</name>
    <dbReference type="NCBI Taxonomy" id="412755"/>
    <lineage>
        <taxon>unclassified sequences</taxon>
        <taxon>metagenomes</taxon>
        <taxon>ecological metagenomes</taxon>
    </lineage>
</organism>
<dbReference type="InterPro" id="IPR021734">
    <property type="entry name" value="DUF3303"/>
</dbReference>
<evidence type="ECO:0008006" key="2">
    <source>
        <dbReference type="Google" id="ProtNLM"/>
    </source>
</evidence>
<dbReference type="EMBL" id="LAZR01063694">
    <property type="protein sequence ID" value="KKK59004.1"/>
    <property type="molecule type" value="Genomic_DNA"/>
</dbReference>
<evidence type="ECO:0000313" key="1">
    <source>
        <dbReference type="EMBL" id="KKK59004.1"/>
    </source>
</evidence>
<sequence length="105" mass="11927">MIFITYWEINPDFDPAELAEIAQELMSKKIYPAEGVKQIAFYISTSDYWGIGIDEADSEEALVKNTNMWRIAKPGFIKSMKTTPAMDVVKTLPILVKLKKQIKGL</sequence>
<dbReference type="AlphaFoldDB" id="A0A0F8YY82"/>
<name>A0A0F8YY82_9ZZZZ</name>
<reference evidence="1" key="1">
    <citation type="journal article" date="2015" name="Nature">
        <title>Complex archaea that bridge the gap between prokaryotes and eukaryotes.</title>
        <authorList>
            <person name="Spang A."/>
            <person name="Saw J.H."/>
            <person name="Jorgensen S.L."/>
            <person name="Zaremba-Niedzwiedzka K."/>
            <person name="Martijn J."/>
            <person name="Lind A.E."/>
            <person name="van Eijk R."/>
            <person name="Schleper C."/>
            <person name="Guy L."/>
            <person name="Ettema T.J."/>
        </authorList>
    </citation>
    <scope>NUCLEOTIDE SEQUENCE</scope>
</reference>
<accession>A0A0F8YY82</accession>
<comment type="caution">
    <text evidence="1">The sequence shown here is derived from an EMBL/GenBank/DDBJ whole genome shotgun (WGS) entry which is preliminary data.</text>
</comment>
<proteinExistence type="predicted"/>
<gene>
    <name evidence="1" type="ORF">LCGC14_3038740</name>
</gene>
<protein>
    <recommendedName>
        <fullName evidence="2">DUF3303 domain-containing protein</fullName>
    </recommendedName>
</protein>
<dbReference type="Pfam" id="PF11746">
    <property type="entry name" value="DUF3303"/>
    <property type="match status" value="1"/>
</dbReference>